<proteinExistence type="predicted"/>
<dbReference type="SUPFAM" id="SSF101690">
    <property type="entry name" value="PAZ domain"/>
    <property type="match status" value="1"/>
</dbReference>
<evidence type="ECO:0000313" key="2">
    <source>
        <dbReference type="EMBL" id="GMS96023.1"/>
    </source>
</evidence>
<evidence type="ECO:0000313" key="3">
    <source>
        <dbReference type="Proteomes" id="UP001432027"/>
    </source>
</evidence>
<reference evidence="2" key="1">
    <citation type="submission" date="2023-10" db="EMBL/GenBank/DDBJ databases">
        <title>Genome assembly of Pristionchus species.</title>
        <authorList>
            <person name="Yoshida K."/>
            <person name="Sommer R.J."/>
        </authorList>
    </citation>
    <scope>NUCLEOTIDE SEQUENCE</scope>
    <source>
        <strain evidence="2">RS0144</strain>
    </source>
</reference>
<dbReference type="Gene3D" id="2.170.260.10">
    <property type="entry name" value="paz domain"/>
    <property type="match status" value="1"/>
</dbReference>
<name>A0AAV5TP56_9BILA</name>
<dbReference type="PANTHER" id="PTHR22891">
    <property type="entry name" value="EUKARYOTIC TRANSLATION INITIATION FACTOR 2C"/>
    <property type="match status" value="1"/>
</dbReference>
<keyword evidence="3" id="KW-1185">Reference proteome</keyword>
<dbReference type="SMART" id="SM00949">
    <property type="entry name" value="PAZ"/>
    <property type="match status" value="1"/>
</dbReference>
<dbReference type="InterPro" id="IPR036085">
    <property type="entry name" value="PAZ_dom_sf"/>
</dbReference>
<sequence length="360" mass="41397">MVSDRKRNCMAVFSKAIKETVFYRDDMMLYYDGQSIMYTLEKLIFPDPTKASDTVIIEGSKVSDGLNSFQHIYFQGKECTDRVQQAHLSDIRKIDRDIMRKDRSAMQFVDVATSMQALTNGRDRFTIFANGKIFPNRPDLERLDVLKMKDGKIMIPGLVKCVKLIEEPRGRNNASPAIVVDSLKVAFHAKEKLIDKGIDFFLDVNNASYHERETFATMIKGLGCHRIHTNRPRKVEIHGVARDDAMKKFEITLDNELKRSMSVMEYFQYKYKIDLKYPLAPLVMSRERGSIHIYPMEVLEVLPMQRVTISQVNKSFSECFIFNCAVPPGVRQKNIAEQCTMHDLFNPNQPFLKAAGLSII</sequence>
<gene>
    <name evidence="2" type="ORF">PENTCL1PPCAC_18198</name>
</gene>
<organism evidence="2 3">
    <name type="scientific">Pristionchus entomophagus</name>
    <dbReference type="NCBI Taxonomy" id="358040"/>
    <lineage>
        <taxon>Eukaryota</taxon>
        <taxon>Metazoa</taxon>
        <taxon>Ecdysozoa</taxon>
        <taxon>Nematoda</taxon>
        <taxon>Chromadorea</taxon>
        <taxon>Rhabditida</taxon>
        <taxon>Rhabditina</taxon>
        <taxon>Diplogasteromorpha</taxon>
        <taxon>Diplogasteroidea</taxon>
        <taxon>Neodiplogasteridae</taxon>
        <taxon>Pristionchus</taxon>
    </lineage>
</organism>
<dbReference type="InterPro" id="IPR003100">
    <property type="entry name" value="PAZ_dom"/>
</dbReference>
<comment type="caution">
    <text evidence="2">The sequence shown here is derived from an EMBL/GenBank/DDBJ whole genome shotgun (WGS) entry which is preliminary data.</text>
</comment>
<accession>A0AAV5TP56</accession>
<dbReference type="Pfam" id="PF02170">
    <property type="entry name" value="PAZ"/>
    <property type="match status" value="1"/>
</dbReference>
<evidence type="ECO:0000259" key="1">
    <source>
        <dbReference type="PROSITE" id="PS50821"/>
    </source>
</evidence>
<dbReference type="GO" id="GO:0003723">
    <property type="term" value="F:RNA binding"/>
    <property type="evidence" value="ECO:0007669"/>
    <property type="project" value="InterPro"/>
</dbReference>
<feature type="domain" description="PAZ" evidence="1">
    <location>
        <begin position="200"/>
        <end position="303"/>
    </location>
</feature>
<feature type="non-terminal residue" evidence="2">
    <location>
        <position position="360"/>
    </location>
</feature>
<dbReference type="AlphaFoldDB" id="A0AAV5TP56"/>
<protein>
    <recommendedName>
        <fullName evidence="1">PAZ domain-containing protein</fullName>
    </recommendedName>
</protein>
<dbReference type="EMBL" id="BTSX01000004">
    <property type="protein sequence ID" value="GMS96023.1"/>
    <property type="molecule type" value="Genomic_DNA"/>
</dbReference>
<dbReference type="PROSITE" id="PS50821">
    <property type="entry name" value="PAZ"/>
    <property type="match status" value="1"/>
</dbReference>
<dbReference type="Proteomes" id="UP001432027">
    <property type="component" value="Unassembled WGS sequence"/>
</dbReference>
<dbReference type="CDD" id="cd02846">
    <property type="entry name" value="PAZ_argonaute_like"/>
    <property type="match status" value="1"/>
</dbReference>